<evidence type="ECO:0000313" key="3">
    <source>
        <dbReference type="EMBL" id="GIZ48799.1"/>
    </source>
</evidence>
<reference evidence="3 4" key="1">
    <citation type="submission" date="2021-01" db="EMBL/GenBank/DDBJ databases">
        <title>Cercospora kikuchii MAFF 305040 whole genome shotgun sequence.</title>
        <authorList>
            <person name="Kashiwa T."/>
            <person name="Suzuki T."/>
        </authorList>
    </citation>
    <scope>NUCLEOTIDE SEQUENCE [LARGE SCALE GENOMIC DNA]</scope>
    <source>
        <strain evidence="3 4">MAFF 305040</strain>
    </source>
</reference>
<dbReference type="RefSeq" id="XP_044663286.1">
    <property type="nucleotide sequence ID" value="XM_044807351.1"/>
</dbReference>
<accession>A0A9P3CTR6</accession>
<dbReference type="AlphaFoldDB" id="A0A9P3CTR6"/>
<comment type="caution">
    <text evidence="3">The sequence shown here is derived from an EMBL/GenBank/DDBJ whole genome shotgun (WGS) entry which is preliminary data.</text>
</comment>
<feature type="signal peptide" evidence="2">
    <location>
        <begin position="1"/>
        <end position="18"/>
    </location>
</feature>
<dbReference type="GeneID" id="68297421"/>
<gene>
    <name evidence="3" type="ORF">CKM354_001184600</name>
</gene>
<dbReference type="Proteomes" id="UP000825890">
    <property type="component" value="Unassembled WGS sequence"/>
</dbReference>
<feature type="compositionally biased region" description="Low complexity" evidence="1">
    <location>
        <begin position="112"/>
        <end position="160"/>
    </location>
</feature>
<proteinExistence type="predicted"/>
<keyword evidence="4" id="KW-1185">Reference proteome</keyword>
<evidence type="ECO:0000256" key="1">
    <source>
        <dbReference type="SAM" id="MobiDB-lite"/>
    </source>
</evidence>
<name>A0A9P3CTR6_9PEZI</name>
<protein>
    <recommendedName>
        <fullName evidence="5">Apple domain-containing protein</fullName>
    </recommendedName>
</protein>
<evidence type="ECO:0000256" key="2">
    <source>
        <dbReference type="SAM" id="SignalP"/>
    </source>
</evidence>
<keyword evidence="2" id="KW-0732">Signal</keyword>
<feature type="region of interest" description="Disordered" evidence="1">
    <location>
        <begin position="110"/>
        <end position="160"/>
    </location>
</feature>
<sequence>MLLGGVFLALLPIVSVLATSKSCQNGPIKIKDRKCERYCGWELKGDYYKTCYQPCYLDCVKACAGDSRCQVASWNRKSQKCFLSKGKSSSSYKKTGKGDGVYCPAPQYPSATTTTSKSTTRSTTTSTTTTTTSKSTTTSTTTTTTSMSTTTSTTTTTTTSTAPAETTCATFLIRSIGGVYPNQFLFLDADPDDGIDLQGSYYFIPSASDATLFRLVAGNVVAGQDFQVPMTVKRSSPILVRPYGPRLQAERDFPPLNCLLPGNVAPGNISCISPDPRYSSSFFTRTRDDDLTNILQFGRLPGFWYETVILEAVCPSTV</sequence>
<organism evidence="3 4">
    <name type="scientific">Cercospora kikuchii</name>
    <dbReference type="NCBI Taxonomy" id="84275"/>
    <lineage>
        <taxon>Eukaryota</taxon>
        <taxon>Fungi</taxon>
        <taxon>Dikarya</taxon>
        <taxon>Ascomycota</taxon>
        <taxon>Pezizomycotina</taxon>
        <taxon>Dothideomycetes</taxon>
        <taxon>Dothideomycetidae</taxon>
        <taxon>Mycosphaerellales</taxon>
        <taxon>Mycosphaerellaceae</taxon>
        <taxon>Cercospora</taxon>
    </lineage>
</organism>
<dbReference type="EMBL" id="BOLY01000008">
    <property type="protein sequence ID" value="GIZ48799.1"/>
    <property type="molecule type" value="Genomic_DNA"/>
</dbReference>
<evidence type="ECO:0008006" key="5">
    <source>
        <dbReference type="Google" id="ProtNLM"/>
    </source>
</evidence>
<feature type="chain" id="PRO_5040210858" description="Apple domain-containing protein" evidence="2">
    <location>
        <begin position="19"/>
        <end position="318"/>
    </location>
</feature>
<dbReference type="OrthoDB" id="10576375at2759"/>
<evidence type="ECO:0000313" key="4">
    <source>
        <dbReference type="Proteomes" id="UP000825890"/>
    </source>
</evidence>